<dbReference type="Gramene" id="CDY72096">
    <property type="protein sequence ID" value="CDY72096"/>
    <property type="gene ID" value="GSBRNA2T00023705001"/>
</dbReference>
<accession>A0A078K2R1</accession>
<evidence type="ECO:0000313" key="2">
    <source>
        <dbReference type="EMBL" id="CDY72096.1"/>
    </source>
</evidence>
<organism evidence="2">
    <name type="scientific">Brassica napus</name>
    <name type="common">Rape</name>
    <dbReference type="NCBI Taxonomy" id="3708"/>
    <lineage>
        <taxon>Eukaryota</taxon>
        <taxon>Viridiplantae</taxon>
        <taxon>Streptophyta</taxon>
        <taxon>Embryophyta</taxon>
        <taxon>Tracheophyta</taxon>
        <taxon>Spermatophyta</taxon>
        <taxon>Magnoliopsida</taxon>
        <taxon>eudicotyledons</taxon>
        <taxon>Gunneridae</taxon>
        <taxon>Pentapetalae</taxon>
        <taxon>rosids</taxon>
        <taxon>malvids</taxon>
        <taxon>Brassicales</taxon>
        <taxon>Brassicaceae</taxon>
        <taxon>Brassiceae</taxon>
        <taxon>Brassica</taxon>
    </lineage>
</organism>
<reference evidence="2" key="2">
    <citation type="submission" date="2014-06" db="EMBL/GenBank/DDBJ databases">
        <authorList>
            <person name="Genoscope - CEA"/>
        </authorList>
    </citation>
    <scope>NUCLEOTIDE SEQUENCE</scope>
</reference>
<evidence type="ECO:0000256" key="1">
    <source>
        <dbReference type="SAM" id="MobiDB-lite"/>
    </source>
</evidence>
<protein>
    <submittedName>
        <fullName evidence="2">BnaCnng75950D protein</fullName>
    </submittedName>
</protein>
<feature type="region of interest" description="Disordered" evidence="1">
    <location>
        <begin position="115"/>
        <end position="151"/>
    </location>
</feature>
<name>A0A078K2R1_BRANA</name>
<reference evidence="2" key="1">
    <citation type="journal article" date="2014" name="Science">
        <title>Plant genetics. Early allopolyploid evolution in the post-Neolithic Brassica napus oilseed genome.</title>
        <authorList>
            <person name="Chalhoub B."/>
            <person name="Denoeud F."/>
            <person name="Liu S."/>
            <person name="Parkin I.A."/>
            <person name="Tang H."/>
            <person name="Wang X."/>
            <person name="Chiquet J."/>
            <person name="Belcram H."/>
            <person name="Tong C."/>
            <person name="Samans B."/>
            <person name="Correa M."/>
            <person name="Da Silva C."/>
            <person name="Just J."/>
            <person name="Falentin C."/>
            <person name="Koh C.S."/>
            <person name="Le Clainche I."/>
            <person name="Bernard M."/>
            <person name="Bento P."/>
            <person name="Noel B."/>
            <person name="Labadie K."/>
            <person name="Alberti A."/>
            <person name="Charles M."/>
            <person name="Arnaud D."/>
            <person name="Guo H."/>
            <person name="Daviaud C."/>
            <person name="Alamery S."/>
            <person name="Jabbari K."/>
            <person name="Zhao M."/>
            <person name="Edger P.P."/>
            <person name="Chelaifa H."/>
            <person name="Tack D."/>
            <person name="Lassalle G."/>
            <person name="Mestiri I."/>
            <person name="Schnel N."/>
            <person name="Le Paslier M.C."/>
            <person name="Fan G."/>
            <person name="Renault V."/>
            <person name="Bayer P.E."/>
            <person name="Golicz A.A."/>
            <person name="Manoli S."/>
            <person name="Lee T.H."/>
            <person name="Thi V.H."/>
            <person name="Chalabi S."/>
            <person name="Hu Q."/>
            <person name="Fan C."/>
            <person name="Tollenaere R."/>
            <person name="Lu Y."/>
            <person name="Battail C."/>
            <person name="Shen J."/>
            <person name="Sidebottom C.H."/>
            <person name="Wang X."/>
            <person name="Canaguier A."/>
            <person name="Chauveau A."/>
            <person name="Berard A."/>
            <person name="Deniot G."/>
            <person name="Guan M."/>
            <person name="Liu Z."/>
            <person name="Sun F."/>
            <person name="Lim Y.P."/>
            <person name="Lyons E."/>
            <person name="Town C.D."/>
            <person name="Bancroft I."/>
            <person name="Wang X."/>
            <person name="Meng J."/>
            <person name="Ma J."/>
            <person name="Pires J.C."/>
            <person name="King G.J."/>
            <person name="Brunel D."/>
            <person name="Delourme R."/>
            <person name="Renard M."/>
            <person name="Aury J.M."/>
            <person name="Adams K.L."/>
            <person name="Batley J."/>
            <person name="Snowdon R.J."/>
            <person name="Tost J."/>
            <person name="Edwards D."/>
            <person name="Zhou Y."/>
            <person name="Hua W."/>
            <person name="Sharpe A.G."/>
            <person name="Paterson A.H."/>
            <person name="Guan C."/>
            <person name="Wincker P."/>
        </authorList>
    </citation>
    <scope>NUCLEOTIDE SEQUENCE [LARGE SCALE GENOMIC DNA]</scope>
</reference>
<gene>
    <name evidence="2" type="primary">BnaCnng75950D</name>
    <name evidence="2" type="ORF">GSBRNA2T00023705001</name>
</gene>
<proteinExistence type="predicted"/>
<dbReference type="PaxDb" id="3708-A0A078K2R1"/>
<feature type="compositionally biased region" description="Basic and acidic residues" evidence="1">
    <location>
        <begin position="139"/>
        <end position="151"/>
    </location>
</feature>
<dbReference type="AlphaFoldDB" id="A0A078K2R1"/>
<sequence>MDCWEVTGTWVNTKPTVVSPAKIKLVKEDSPRPRKKARKRLASEEVHTTVGGLTKEDIKTMFKDIVDAMREGFGTFLKEIKFLSERVEAVEKKNMCALFIVYEMDLWTRSLSESVNGTNAGRKSLPEDKGPDVPADASSSKDKAPEPSLEDARYLEKKDASLALCRAKSDRTRKLAASQQSPYTANNTAKGIIPNKKLYPGYNPFAPIDKKNLKELADWLKTCPHY</sequence>
<dbReference type="EMBL" id="LK048907">
    <property type="protein sequence ID" value="CDY72096.1"/>
    <property type="molecule type" value="Genomic_DNA"/>
</dbReference>